<dbReference type="PANTHER" id="PTHR10655:SF17">
    <property type="entry name" value="LYSOPHOSPHOLIPASE-LIKE PROTEIN 1"/>
    <property type="match status" value="1"/>
</dbReference>
<dbReference type="EMBL" id="CAMXCT020000137">
    <property type="protein sequence ID" value="CAL1127865.1"/>
    <property type="molecule type" value="Genomic_DNA"/>
</dbReference>
<dbReference type="Proteomes" id="UP001152797">
    <property type="component" value="Unassembled WGS sequence"/>
</dbReference>
<evidence type="ECO:0000259" key="3">
    <source>
        <dbReference type="Pfam" id="PF02230"/>
    </source>
</evidence>
<comment type="caution">
    <text evidence="4">The sequence shown here is derived from an EMBL/GenBank/DDBJ whole genome shotgun (WGS) entry which is preliminary data.</text>
</comment>
<proteinExistence type="inferred from homology"/>
<evidence type="ECO:0000313" key="5">
    <source>
        <dbReference type="EMBL" id="CAL1127865.1"/>
    </source>
</evidence>
<keyword evidence="2" id="KW-0378">Hydrolase</keyword>
<protein>
    <submittedName>
        <fullName evidence="6">Voltage-dependent T-type calcium channel subunit alpha-1H</fullName>
    </submittedName>
</protein>
<reference evidence="5" key="2">
    <citation type="submission" date="2024-04" db="EMBL/GenBank/DDBJ databases">
        <authorList>
            <person name="Chen Y."/>
            <person name="Shah S."/>
            <person name="Dougan E. K."/>
            <person name="Thang M."/>
            <person name="Chan C."/>
        </authorList>
    </citation>
    <scope>NUCLEOTIDE SEQUENCE [LARGE SCALE GENOMIC DNA]</scope>
</reference>
<dbReference type="Gene3D" id="3.40.50.1820">
    <property type="entry name" value="alpha/beta hydrolase"/>
    <property type="match status" value="1"/>
</dbReference>
<organism evidence="4">
    <name type="scientific">Cladocopium goreaui</name>
    <dbReference type="NCBI Taxonomy" id="2562237"/>
    <lineage>
        <taxon>Eukaryota</taxon>
        <taxon>Sar</taxon>
        <taxon>Alveolata</taxon>
        <taxon>Dinophyceae</taxon>
        <taxon>Suessiales</taxon>
        <taxon>Symbiodiniaceae</taxon>
        <taxon>Cladocopium</taxon>
    </lineage>
</organism>
<evidence type="ECO:0000256" key="2">
    <source>
        <dbReference type="ARBA" id="ARBA00022801"/>
    </source>
</evidence>
<evidence type="ECO:0000256" key="1">
    <source>
        <dbReference type="ARBA" id="ARBA00006499"/>
    </source>
</evidence>
<evidence type="ECO:0000313" key="6">
    <source>
        <dbReference type="EMBL" id="CAL4761802.1"/>
    </source>
</evidence>
<dbReference type="SUPFAM" id="SSF53474">
    <property type="entry name" value="alpha/beta-Hydrolases"/>
    <property type="match status" value="1"/>
</dbReference>
<dbReference type="EMBL" id="CAMXCT030000137">
    <property type="protein sequence ID" value="CAL4761802.1"/>
    <property type="molecule type" value="Genomic_DNA"/>
</dbReference>
<evidence type="ECO:0000313" key="4">
    <source>
        <dbReference type="EMBL" id="CAI3974490.1"/>
    </source>
</evidence>
<comment type="similarity">
    <text evidence="1">Belongs to the AB hydrolase superfamily. AB hydrolase 2 family.</text>
</comment>
<accession>A0A9P1BKS9</accession>
<feature type="domain" description="Phospholipase/carboxylesterase/thioesterase" evidence="3">
    <location>
        <begin position="19"/>
        <end position="207"/>
    </location>
</feature>
<dbReference type="InterPro" id="IPR029058">
    <property type="entry name" value="AB_hydrolase_fold"/>
</dbReference>
<dbReference type="AlphaFoldDB" id="A0A9P1BKS9"/>
<name>A0A9P1BKS9_9DINO</name>
<keyword evidence="7" id="KW-1185">Reference proteome</keyword>
<gene>
    <name evidence="4" type="ORF">C1SCF055_LOCUS2887</name>
</gene>
<dbReference type="GO" id="GO:0016787">
    <property type="term" value="F:hydrolase activity"/>
    <property type="evidence" value="ECO:0007669"/>
    <property type="project" value="UniProtKB-KW"/>
</dbReference>
<evidence type="ECO:0000313" key="7">
    <source>
        <dbReference type="Proteomes" id="UP001152797"/>
    </source>
</evidence>
<dbReference type="InterPro" id="IPR003140">
    <property type="entry name" value="PLipase/COase/thioEstase"/>
</dbReference>
<dbReference type="OrthoDB" id="2418081at2759"/>
<dbReference type="Pfam" id="PF02230">
    <property type="entry name" value="Abhydrolase_2"/>
    <property type="match status" value="1"/>
</dbReference>
<dbReference type="PANTHER" id="PTHR10655">
    <property type="entry name" value="LYSOPHOSPHOLIPASE-RELATED"/>
    <property type="match status" value="1"/>
</dbReference>
<sequence length="380" mass="41748">MQKVELSSDSFGPCNAFPTSLVVLLHGRGDTGRNLVGLAVQLSKRLPGTRFLLPTAPPGPHGLNSWYETDHTGNLDERIYELHRQLMQQIQFDCQKFSLELAQVAFLGFSQGSMLAGLAALQLSRPCAGLIVLCGGVPWHLDVTDALSQTPILFVSGKCDRTVTVYTTRMAQERLLELGAQQLRYLELPDLNHEISPKVVELVADFLWAALPQSKDQSIRIPDGMKVSLYSAGYEARTGAIDGFVQSEDKYWVQMDGPDGHRELIESGAFTQQLHTTLAGQSAILVGKRLADDGCIESLSVAVSEPSAEVLETKQIAPHRVQLPVGAVLQLGGMKKCAKRLQCLDGRRVRLRQVLQDGRYAVEVQGEEALVRVHPRHLVP</sequence>
<dbReference type="InterPro" id="IPR050565">
    <property type="entry name" value="LYPA1-2/EST-like"/>
</dbReference>
<reference evidence="4" key="1">
    <citation type="submission" date="2022-10" db="EMBL/GenBank/DDBJ databases">
        <authorList>
            <person name="Chen Y."/>
            <person name="Dougan E. K."/>
            <person name="Chan C."/>
            <person name="Rhodes N."/>
            <person name="Thang M."/>
        </authorList>
    </citation>
    <scope>NUCLEOTIDE SEQUENCE</scope>
</reference>
<dbReference type="EMBL" id="CAMXCT010000137">
    <property type="protein sequence ID" value="CAI3974490.1"/>
    <property type="molecule type" value="Genomic_DNA"/>
</dbReference>